<sequence length="255" mass="29257">MEYSSKSYPLWSYISGIKEVMRMVPSLRKFDSSEVAQKRMEMICFYDTHGETITKQAFGVDRKVISSPNRTRRPATKAEIVEFIKEQRRQHFRLGKDKLKIFVDRFCLQKGISTISVSTIGNIIKRNKFFFQKAGKTYHDPASKWAQNQVSKKKRLRVKHSPKPIDWGYINSDSVERVIDGIKEYFTRKKTVFPIISSTPGAPKLTLTSSGTTAPFKTSLSIPIWTPYTTKGSLGKSCLNTWCITTPKDPIILWT</sequence>
<protein>
    <submittedName>
        <fullName evidence="1">Integrase core domain protein</fullName>
    </submittedName>
</protein>
<proteinExistence type="predicted"/>
<organism evidence="1 2">
    <name type="scientific">Candidatus Amesbacteria bacterium GW2011_GWC2_45_19</name>
    <dbReference type="NCBI Taxonomy" id="1618366"/>
    <lineage>
        <taxon>Bacteria</taxon>
        <taxon>Candidatus Amesiibacteriota</taxon>
    </lineage>
</organism>
<reference evidence="1 2" key="1">
    <citation type="journal article" date="2015" name="Nature">
        <title>rRNA introns, odd ribosomes, and small enigmatic genomes across a large radiation of phyla.</title>
        <authorList>
            <person name="Brown C.T."/>
            <person name="Hug L.A."/>
            <person name="Thomas B.C."/>
            <person name="Sharon I."/>
            <person name="Castelle C.J."/>
            <person name="Singh A."/>
            <person name="Wilkins M.J."/>
            <person name="Williams K.H."/>
            <person name="Banfield J.F."/>
        </authorList>
    </citation>
    <scope>NUCLEOTIDE SEQUENCE [LARGE SCALE GENOMIC DNA]</scope>
</reference>
<accession>A0A0G1M3B4</accession>
<dbReference type="EMBL" id="LCKS01000011">
    <property type="protein sequence ID" value="KKU02577.1"/>
    <property type="molecule type" value="Genomic_DNA"/>
</dbReference>
<name>A0A0G1M3B4_9BACT</name>
<gene>
    <name evidence="1" type="ORF">UX05_C0011G0043</name>
</gene>
<dbReference type="AlphaFoldDB" id="A0A0G1M3B4"/>
<evidence type="ECO:0000313" key="2">
    <source>
        <dbReference type="Proteomes" id="UP000034264"/>
    </source>
</evidence>
<comment type="caution">
    <text evidence="1">The sequence shown here is derived from an EMBL/GenBank/DDBJ whole genome shotgun (WGS) entry which is preliminary data.</text>
</comment>
<evidence type="ECO:0000313" key="1">
    <source>
        <dbReference type="EMBL" id="KKU02577.1"/>
    </source>
</evidence>
<dbReference type="Proteomes" id="UP000034264">
    <property type="component" value="Unassembled WGS sequence"/>
</dbReference>